<evidence type="ECO:0000259" key="2">
    <source>
        <dbReference type="Pfam" id="PF01979"/>
    </source>
</evidence>
<feature type="domain" description="Amidohydrolase-related" evidence="2">
    <location>
        <begin position="57"/>
        <end position="405"/>
    </location>
</feature>
<dbReference type="EMBL" id="JAFHKK010000002">
    <property type="protein sequence ID" value="MBN2963464.1"/>
    <property type="molecule type" value="Genomic_DNA"/>
</dbReference>
<sequence length="407" mass="43498">MTRLHVDFILPCDPSMGVIHHGAIVFDKTILDLGDGGAMEARYPDATPVVAPKGSVALPGLVNPHVHLEFSANQGVLDFGAFVPWLQSVIAHREALQEAATSAVIEEAIASMLRTGTTAFGAISSFGLELDACVNTPARVVFFTELLGSRPDAVDILFNDFKQRLRGAYERENSRFKAALSIHSPYSTHPILAKNALDIARRENLIVSTHFMESKAERLWLDAGKGDFAGFFKGFSPHAAPLCSGLEYVRLFQGTRTLFTHGVHASFPELDAIGTQGGSITHCPVSNRLLGTGVLALDPVFERNIPLTLGTDGLSSNISLSLWDEMRSALFAHPDVPLNTLAKTLLHSATAQNAKALGLDAGVLESGKAADIIVMALSGATSANLPLHLVLHAQTPSHIFIEGSLVC</sequence>
<dbReference type="PANTHER" id="PTHR43794">
    <property type="entry name" value="AMINOHYDROLASE SSNA-RELATED"/>
    <property type="match status" value="1"/>
</dbReference>
<dbReference type="SUPFAM" id="SSF51556">
    <property type="entry name" value="Metallo-dependent hydrolases"/>
    <property type="match status" value="1"/>
</dbReference>
<dbReference type="GO" id="GO:0016787">
    <property type="term" value="F:hydrolase activity"/>
    <property type="evidence" value="ECO:0007669"/>
    <property type="project" value="UniProtKB-KW"/>
</dbReference>
<dbReference type="NCBIfam" id="NF006269">
    <property type="entry name" value="PRK08418.1"/>
    <property type="match status" value="1"/>
</dbReference>
<keyword evidence="4" id="KW-1185">Reference proteome</keyword>
<reference evidence="3 4" key="2">
    <citation type="submission" date="2021-02" db="EMBL/GenBank/DDBJ databases">
        <title>Sulfurospirillum tamanensis sp. nov.</title>
        <authorList>
            <person name="Frolova A."/>
            <person name="Merkel A."/>
            <person name="Slobodkin A."/>
        </authorList>
    </citation>
    <scope>NUCLEOTIDE SEQUENCE [LARGE SCALE GENOMIC DNA]</scope>
    <source>
        <strain evidence="3 4">T05b</strain>
    </source>
</reference>
<protein>
    <submittedName>
        <fullName evidence="3">Metal-dependent hydrolase</fullName>
    </submittedName>
</protein>
<name>A0ABS2WP74_9BACT</name>
<organism evidence="3 4">
    <name type="scientific">Sulfurospirillum tamanense</name>
    <dbReference type="NCBI Taxonomy" id="2813362"/>
    <lineage>
        <taxon>Bacteria</taxon>
        <taxon>Pseudomonadati</taxon>
        <taxon>Campylobacterota</taxon>
        <taxon>Epsilonproteobacteria</taxon>
        <taxon>Campylobacterales</taxon>
        <taxon>Sulfurospirillaceae</taxon>
        <taxon>Sulfurospirillum</taxon>
    </lineage>
</organism>
<dbReference type="RefSeq" id="WP_205457902.1">
    <property type="nucleotide sequence ID" value="NZ_JAFHKK010000002.1"/>
</dbReference>
<dbReference type="InterPro" id="IPR050287">
    <property type="entry name" value="MTA/SAH_deaminase"/>
</dbReference>
<dbReference type="InterPro" id="IPR006680">
    <property type="entry name" value="Amidohydro-rel"/>
</dbReference>
<dbReference type="PANTHER" id="PTHR43794:SF11">
    <property type="entry name" value="AMIDOHYDROLASE-RELATED DOMAIN-CONTAINING PROTEIN"/>
    <property type="match status" value="1"/>
</dbReference>
<dbReference type="InterPro" id="IPR032466">
    <property type="entry name" value="Metal_Hydrolase"/>
</dbReference>
<evidence type="ECO:0000313" key="4">
    <source>
        <dbReference type="Proteomes" id="UP000703590"/>
    </source>
</evidence>
<dbReference type="Proteomes" id="UP000703590">
    <property type="component" value="Unassembled WGS sequence"/>
</dbReference>
<evidence type="ECO:0000256" key="1">
    <source>
        <dbReference type="ARBA" id="ARBA00022801"/>
    </source>
</evidence>
<accession>A0ABS2WP74</accession>
<dbReference type="InterPro" id="IPR011059">
    <property type="entry name" value="Metal-dep_hydrolase_composite"/>
</dbReference>
<keyword evidence="1 3" id="KW-0378">Hydrolase</keyword>
<comment type="caution">
    <text evidence="3">The sequence shown here is derived from an EMBL/GenBank/DDBJ whole genome shotgun (WGS) entry which is preliminary data.</text>
</comment>
<dbReference type="Pfam" id="PF01979">
    <property type="entry name" value="Amidohydro_1"/>
    <property type="match status" value="1"/>
</dbReference>
<dbReference type="Gene3D" id="3.20.20.140">
    <property type="entry name" value="Metal-dependent hydrolases"/>
    <property type="match status" value="1"/>
</dbReference>
<dbReference type="SUPFAM" id="SSF51338">
    <property type="entry name" value="Composite domain of metallo-dependent hydrolases"/>
    <property type="match status" value="1"/>
</dbReference>
<reference evidence="4" key="1">
    <citation type="submission" date="2021-02" db="EMBL/GenBank/DDBJ databases">
        <title>Sulfurospirillum tamanensis sp. nov.</title>
        <authorList>
            <person name="Merkel A.Y."/>
        </authorList>
    </citation>
    <scope>NUCLEOTIDE SEQUENCE [LARGE SCALE GENOMIC DNA]</scope>
    <source>
        <strain evidence="4">T05b</strain>
    </source>
</reference>
<evidence type="ECO:0000313" key="3">
    <source>
        <dbReference type="EMBL" id="MBN2963464.1"/>
    </source>
</evidence>
<proteinExistence type="predicted"/>
<gene>
    <name evidence="3" type="ORF">JWV37_01595</name>
</gene>
<dbReference type="Gene3D" id="2.30.40.10">
    <property type="entry name" value="Urease, subunit C, domain 1"/>
    <property type="match status" value="1"/>
</dbReference>